<dbReference type="AlphaFoldDB" id="A0A1G8F9R0"/>
<evidence type="ECO:0000313" key="1">
    <source>
        <dbReference type="EMBL" id="SDH78832.1"/>
    </source>
</evidence>
<organism evidence="1 2">
    <name type="scientific">Vibrio xiamenensis</name>
    <dbReference type="NCBI Taxonomy" id="861298"/>
    <lineage>
        <taxon>Bacteria</taxon>
        <taxon>Pseudomonadati</taxon>
        <taxon>Pseudomonadota</taxon>
        <taxon>Gammaproteobacteria</taxon>
        <taxon>Vibrionales</taxon>
        <taxon>Vibrionaceae</taxon>
        <taxon>Vibrio</taxon>
    </lineage>
</organism>
<keyword evidence="2" id="KW-1185">Reference proteome</keyword>
<evidence type="ECO:0000313" key="2">
    <source>
        <dbReference type="Proteomes" id="UP000198854"/>
    </source>
</evidence>
<dbReference type="EMBL" id="FNDD01000029">
    <property type="protein sequence ID" value="SDH78832.1"/>
    <property type="molecule type" value="Genomic_DNA"/>
</dbReference>
<sequence>MMYANLVDLEDFSAKLIELGVEVAPRADFEQVQQALSCWLQKASSEQLTAFDRANRELADNAEVLPQVAQLMARR</sequence>
<accession>A0A1G8F9R0</accession>
<dbReference type="Proteomes" id="UP000198854">
    <property type="component" value="Unassembled WGS sequence"/>
</dbReference>
<gene>
    <name evidence="1" type="ORF">SAMN04488136_12942</name>
</gene>
<protein>
    <submittedName>
        <fullName evidence="1">Uncharacterized protein</fullName>
    </submittedName>
</protein>
<dbReference type="RefSeq" id="WP_093277963.1">
    <property type="nucleotide sequence ID" value="NZ_FNDD01000029.1"/>
</dbReference>
<proteinExistence type="predicted"/>
<name>A0A1G8F9R0_9VIBR</name>
<reference evidence="1 2" key="1">
    <citation type="submission" date="2016-10" db="EMBL/GenBank/DDBJ databases">
        <authorList>
            <person name="de Groot N.N."/>
        </authorList>
    </citation>
    <scope>NUCLEOTIDE SEQUENCE [LARGE SCALE GENOMIC DNA]</scope>
    <source>
        <strain evidence="1 2">CGMCC 1.10228</strain>
    </source>
</reference>
<dbReference type="OrthoDB" id="6169664at2"/>